<evidence type="ECO:0000313" key="2">
    <source>
        <dbReference type="Proteomes" id="UP000499080"/>
    </source>
</evidence>
<name>A0A4Y2JYJ5_ARAVE</name>
<protein>
    <submittedName>
        <fullName evidence="1">Uncharacterized protein</fullName>
    </submittedName>
</protein>
<sequence>MSTIVLLFSSVGNISLHEFYPPQREMEHKTAIAQSNLTNPLLQNLSVPLDCVIGRPEGHNHPWFQCSQVVPSIDIKRNVTPLCVISRKLSDIPDSNFSLQQACHKFVMTRVQVCHKFVMTSVQACSKLAAS</sequence>
<reference evidence="1 2" key="1">
    <citation type="journal article" date="2019" name="Sci. Rep.">
        <title>Orb-weaving spider Araneus ventricosus genome elucidates the spidroin gene catalogue.</title>
        <authorList>
            <person name="Kono N."/>
            <person name="Nakamura H."/>
            <person name="Ohtoshi R."/>
            <person name="Moran D.A.P."/>
            <person name="Shinohara A."/>
            <person name="Yoshida Y."/>
            <person name="Fujiwara M."/>
            <person name="Mori M."/>
            <person name="Tomita M."/>
            <person name="Arakawa K."/>
        </authorList>
    </citation>
    <scope>NUCLEOTIDE SEQUENCE [LARGE SCALE GENOMIC DNA]</scope>
</reference>
<comment type="caution">
    <text evidence="1">The sequence shown here is derived from an EMBL/GenBank/DDBJ whole genome shotgun (WGS) entry which is preliminary data.</text>
</comment>
<organism evidence="1 2">
    <name type="scientific">Araneus ventricosus</name>
    <name type="common">Orbweaver spider</name>
    <name type="synonym">Epeira ventricosa</name>
    <dbReference type="NCBI Taxonomy" id="182803"/>
    <lineage>
        <taxon>Eukaryota</taxon>
        <taxon>Metazoa</taxon>
        <taxon>Ecdysozoa</taxon>
        <taxon>Arthropoda</taxon>
        <taxon>Chelicerata</taxon>
        <taxon>Arachnida</taxon>
        <taxon>Araneae</taxon>
        <taxon>Araneomorphae</taxon>
        <taxon>Entelegynae</taxon>
        <taxon>Araneoidea</taxon>
        <taxon>Araneidae</taxon>
        <taxon>Araneus</taxon>
    </lineage>
</organism>
<evidence type="ECO:0000313" key="1">
    <source>
        <dbReference type="EMBL" id="GBM95084.1"/>
    </source>
</evidence>
<proteinExistence type="predicted"/>
<accession>A0A4Y2JYJ5</accession>
<dbReference type="Proteomes" id="UP000499080">
    <property type="component" value="Unassembled WGS sequence"/>
</dbReference>
<keyword evidence="2" id="KW-1185">Reference proteome</keyword>
<gene>
    <name evidence="1" type="ORF">AVEN_111039_1</name>
</gene>
<dbReference type="AlphaFoldDB" id="A0A4Y2JYJ5"/>
<dbReference type="EMBL" id="BGPR01004027">
    <property type="protein sequence ID" value="GBM95084.1"/>
    <property type="molecule type" value="Genomic_DNA"/>
</dbReference>